<dbReference type="Proteomes" id="UP000001194">
    <property type="component" value="Unassembled WGS sequence"/>
</dbReference>
<feature type="domain" description="Nrap protein" evidence="2">
    <location>
        <begin position="139"/>
        <end position="203"/>
    </location>
</feature>
<keyword evidence="1" id="KW-0539">Nucleus</keyword>
<dbReference type="GO" id="GO:0032040">
    <property type="term" value="C:small-subunit processome"/>
    <property type="evidence" value="ECO:0007669"/>
    <property type="project" value="TreeGrafter"/>
</dbReference>
<evidence type="ECO:0000313" key="4">
    <source>
        <dbReference type="Proteomes" id="UP000001194"/>
    </source>
</evidence>
<reference evidence="3 4" key="1">
    <citation type="journal article" date="2008" name="Nature">
        <title>The genome of Laccaria bicolor provides insights into mycorrhizal symbiosis.</title>
        <authorList>
            <person name="Martin F."/>
            <person name="Aerts A."/>
            <person name="Ahren D."/>
            <person name="Brun A."/>
            <person name="Danchin E.G.J."/>
            <person name="Duchaussoy F."/>
            <person name="Gibon J."/>
            <person name="Kohler A."/>
            <person name="Lindquist E."/>
            <person name="Pereda V."/>
            <person name="Salamov A."/>
            <person name="Shapiro H.J."/>
            <person name="Wuyts J."/>
            <person name="Blaudez D."/>
            <person name="Buee M."/>
            <person name="Brokstein P."/>
            <person name="Canbaeck B."/>
            <person name="Cohen D."/>
            <person name="Courty P.E."/>
            <person name="Coutinho P.M."/>
            <person name="Delaruelle C."/>
            <person name="Detter J.C."/>
            <person name="Deveau A."/>
            <person name="DiFazio S."/>
            <person name="Duplessis S."/>
            <person name="Fraissinet-Tachet L."/>
            <person name="Lucic E."/>
            <person name="Frey-Klett P."/>
            <person name="Fourrey C."/>
            <person name="Feussner I."/>
            <person name="Gay G."/>
            <person name="Grimwood J."/>
            <person name="Hoegger P.J."/>
            <person name="Jain P."/>
            <person name="Kilaru S."/>
            <person name="Labbe J."/>
            <person name="Lin Y.C."/>
            <person name="Legue V."/>
            <person name="Le Tacon F."/>
            <person name="Marmeisse R."/>
            <person name="Melayah D."/>
            <person name="Montanini B."/>
            <person name="Muratet M."/>
            <person name="Nehls U."/>
            <person name="Niculita-Hirzel H."/>
            <person name="Oudot-Le Secq M.P."/>
            <person name="Peter M."/>
            <person name="Quesneville H."/>
            <person name="Rajashekar B."/>
            <person name="Reich M."/>
            <person name="Rouhier N."/>
            <person name="Schmutz J."/>
            <person name="Yin T."/>
            <person name="Chalot M."/>
            <person name="Henrissat B."/>
            <person name="Kuees U."/>
            <person name="Lucas S."/>
            <person name="Van de Peer Y."/>
            <person name="Podila G.K."/>
            <person name="Polle A."/>
            <person name="Pukkila P.J."/>
            <person name="Richardson P.M."/>
            <person name="Rouze P."/>
            <person name="Sanders I.R."/>
            <person name="Stajich J.E."/>
            <person name="Tunlid A."/>
            <person name="Tuskan G."/>
            <person name="Grigoriev I.V."/>
        </authorList>
    </citation>
    <scope>NUCLEOTIDE SEQUENCE [LARGE SCALE GENOMIC DNA]</scope>
    <source>
        <strain evidence="4">S238N-H82 / ATCC MYA-4686</strain>
    </source>
</reference>
<dbReference type="PANTHER" id="PTHR17972">
    <property type="entry name" value="NUCLEOLAR RNA-ASSOCIATED PROTEIN"/>
    <property type="match status" value="1"/>
</dbReference>
<keyword evidence="1" id="KW-0690">Ribosome biogenesis</keyword>
<dbReference type="GeneID" id="6083888"/>
<gene>
    <name evidence="3" type="ORF">LACBIDRAFT_312517</name>
</gene>
<name>B0DWB9_LACBS</name>
<keyword evidence="1" id="KW-0687">Ribonucleoprotein</keyword>
<dbReference type="InterPro" id="IPR005554">
    <property type="entry name" value="NOL6/Upt22"/>
</dbReference>
<dbReference type="GO" id="GO:0006409">
    <property type="term" value="P:tRNA export from nucleus"/>
    <property type="evidence" value="ECO:0007669"/>
    <property type="project" value="TreeGrafter"/>
</dbReference>
<dbReference type="AlphaFoldDB" id="B0DWB9"/>
<protein>
    <recommendedName>
        <fullName evidence="1">U3 small nucleolar RNA-associated protein 22</fullName>
    </recommendedName>
</protein>
<evidence type="ECO:0000256" key="1">
    <source>
        <dbReference type="RuleBase" id="RU364032"/>
    </source>
</evidence>
<keyword evidence="1" id="KW-0694">RNA-binding</keyword>
<evidence type="ECO:0000313" key="3">
    <source>
        <dbReference type="EMBL" id="EDR01199.1"/>
    </source>
</evidence>
<accession>B0DWB9</accession>
<keyword evidence="1" id="KW-0698">rRNA processing</keyword>
<sequence length="211" mass="23130">METSKTLKILNETTITRDPSTQVFLKDNRDLSTRFHIVLRTHLQPPQSFTLHLLRDQYLKHPFVPDVIVIGLVLDPQTACRLADHGPAADDEDQVALDNFPERLFNKFLSATLASRKTHSKPGSPLSTQFSDSTVPFQASTGVSTGFKGAMTAFDNLVKAIKALDNELPLTLSTVSPTSEPLRYTSVFSPVPLPASLATSLPPNNSLSHSH</sequence>
<dbReference type="GO" id="GO:0006364">
    <property type="term" value="P:rRNA processing"/>
    <property type="evidence" value="ECO:0007669"/>
    <property type="project" value="UniProtKB-KW"/>
</dbReference>
<dbReference type="GO" id="GO:0003723">
    <property type="term" value="F:RNA binding"/>
    <property type="evidence" value="ECO:0007669"/>
    <property type="project" value="UniProtKB-KW"/>
</dbReference>
<dbReference type="KEGG" id="lbc:LACBIDRAFT_312517"/>
<dbReference type="InParanoid" id="B0DWB9"/>
<dbReference type="InterPro" id="IPR035369">
    <property type="entry name" value="Nrap_D4"/>
</dbReference>
<keyword evidence="4" id="KW-1185">Reference proteome</keyword>
<dbReference type="EMBL" id="DS547142">
    <property type="protein sequence ID" value="EDR01199.1"/>
    <property type="molecule type" value="Genomic_DNA"/>
</dbReference>
<evidence type="ECO:0000259" key="2">
    <source>
        <dbReference type="Pfam" id="PF17405"/>
    </source>
</evidence>
<dbReference type="Pfam" id="PF17405">
    <property type="entry name" value="Nrap_D4"/>
    <property type="match status" value="1"/>
</dbReference>
<dbReference type="GO" id="GO:0034456">
    <property type="term" value="C:UTP-C complex"/>
    <property type="evidence" value="ECO:0007669"/>
    <property type="project" value="TreeGrafter"/>
</dbReference>
<comment type="similarity">
    <text evidence="1">Belongs to the NRAP family.</text>
</comment>
<proteinExistence type="inferred from homology"/>
<dbReference type="STRING" id="486041.B0DWB9"/>
<dbReference type="RefSeq" id="XP_001888241.1">
    <property type="nucleotide sequence ID" value="XM_001888206.1"/>
</dbReference>
<dbReference type="GO" id="GO:0032545">
    <property type="term" value="C:CURI complex"/>
    <property type="evidence" value="ECO:0007669"/>
    <property type="project" value="TreeGrafter"/>
</dbReference>
<dbReference type="HOGENOM" id="CLU_1305062_0_0_1"/>
<dbReference type="OrthoDB" id="10251401at2759"/>
<organism evidence="4">
    <name type="scientific">Laccaria bicolor (strain S238N-H82 / ATCC MYA-4686)</name>
    <name type="common">Bicoloured deceiver</name>
    <name type="synonym">Laccaria laccata var. bicolor</name>
    <dbReference type="NCBI Taxonomy" id="486041"/>
    <lineage>
        <taxon>Eukaryota</taxon>
        <taxon>Fungi</taxon>
        <taxon>Dikarya</taxon>
        <taxon>Basidiomycota</taxon>
        <taxon>Agaricomycotina</taxon>
        <taxon>Agaricomycetes</taxon>
        <taxon>Agaricomycetidae</taxon>
        <taxon>Agaricales</taxon>
        <taxon>Agaricineae</taxon>
        <taxon>Hydnangiaceae</taxon>
        <taxon>Laccaria</taxon>
    </lineage>
</organism>
<dbReference type="PANTHER" id="PTHR17972:SF0">
    <property type="entry name" value="NUCLEOLAR PROTEIN 6"/>
    <property type="match status" value="1"/>
</dbReference>
<comment type="subcellular location">
    <subcellularLocation>
        <location evidence="1">Nucleus</location>
        <location evidence="1">Nucleolus</location>
    </subcellularLocation>
</comment>